<sequence>MVAYWVLRNPEEDMFRHVSERFTGPRDFKVTERVDRFGTRYWREIIPPGKLTDEEERMENSEWVDDEHRYFRARRKSERLVAQQEDKAKRNGGEDL</sequence>
<dbReference type="EMBL" id="PNEN01000070">
    <property type="protein sequence ID" value="PPJ61273.1"/>
    <property type="molecule type" value="Genomic_DNA"/>
</dbReference>
<dbReference type="AlphaFoldDB" id="A0A2S6CNF5"/>
<name>A0A2S6CNF5_9PEZI</name>
<comment type="caution">
    <text evidence="1">The sequence shown here is derived from an EMBL/GenBank/DDBJ whole genome shotgun (WGS) entry which is preliminary data.</text>
</comment>
<accession>A0A2S6CNF5</accession>
<dbReference type="OrthoDB" id="10586434at2759"/>
<keyword evidence="2" id="KW-1185">Reference proteome</keyword>
<evidence type="ECO:0000313" key="2">
    <source>
        <dbReference type="Proteomes" id="UP000237631"/>
    </source>
</evidence>
<organism evidence="1 2">
    <name type="scientific">Cercospora berteroae</name>
    <dbReference type="NCBI Taxonomy" id="357750"/>
    <lineage>
        <taxon>Eukaryota</taxon>
        <taxon>Fungi</taxon>
        <taxon>Dikarya</taxon>
        <taxon>Ascomycota</taxon>
        <taxon>Pezizomycotina</taxon>
        <taxon>Dothideomycetes</taxon>
        <taxon>Dothideomycetidae</taxon>
        <taxon>Mycosphaerellales</taxon>
        <taxon>Mycosphaerellaceae</taxon>
        <taxon>Cercospora</taxon>
    </lineage>
</organism>
<reference evidence="2" key="1">
    <citation type="journal article" date="2017" name="bioRxiv">
        <title>Conservation of a gene cluster reveals novel cercosporin biosynthetic mechanisms and extends production to the genus Colletotrichum.</title>
        <authorList>
            <person name="de Jonge R."/>
            <person name="Ebert M.K."/>
            <person name="Huitt-Roehl C.R."/>
            <person name="Pal P."/>
            <person name="Suttle J.C."/>
            <person name="Spanner R.E."/>
            <person name="Neubauer J.D."/>
            <person name="Jurick W.M.II."/>
            <person name="Stott K.A."/>
            <person name="Secor G.A."/>
            <person name="Thomma B.P.H.J."/>
            <person name="Van de Peer Y."/>
            <person name="Townsend C.A."/>
            <person name="Bolton M.D."/>
        </authorList>
    </citation>
    <scope>NUCLEOTIDE SEQUENCE [LARGE SCALE GENOMIC DNA]</scope>
    <source>
        <strain evidence="2">CBS538.71</strain>
    </source>
</reference>
<proteinExistence type="predicted"/>
<dbReference type="Proteomes" id="UP000237631">
    <property type="component" value="Unassembled WGS sequence"/>
</dbReference>
<protein>
    <submittedName>
        <fullName evidence="1">Uncharacterized protein</fullName>
    </submittedName>
</protein>
<evidence type="ECO:0000313" key="1">
    <source>
        <dbReference type="EMBL" id="PPJ61273.1"/>
    </source>
</evidence>
<gene>
    <name evidence="1" type="ORF">CBER1_09332</name>
</gene>